<comment type="caution">
    <text evidence="2">The sequence shown here is derived from an EMBL/GenBank/DDBJ whole genome shotgun (WGS) entry which is preliminary data.</text>
</comment>
<organism evidence="2 3">
    <name type="scientific">Candidatus Magasanikbacteria bacterium CG_4_10_14_0_2_um_filter_37_12</name>
    <dbReference type="NCBI Taxonomy" id="1974637"/>
    <lineage>
        <taxon>Bacteria</taxon>
        <taxon>Candidatus Magasanikiibacteriota</taxon>
    </lineage>
</organism>
<proteinExistence type="predicted"/>
<reference evidence="3" key="1">
    <citation type="submission" date="2017-09" db="EMBL/GenBank/DDBJ databases">
        <title>Depth-based differentiation of microbial function through sediment-hosted aquifers and enrichment of novel symbionts in the deep terrestrial subsurface.</title>
        <authorList>
            <person name="Probst A.J."/>
            <person name="Ladd B."/>
            <person name="Jarett J.K."/>
            <person name="Geller-Mcgrath D.E."/>
            <person name="Sieber C.M.K."/>
            <person name="Emerson J.B."/>
            <person name="Anantharaman K."/>
            <person name="Thomas B.C."/>
            <person name="Malmstrom R."/>
            <person name="Stieglmeier M."/>
            <person name="Klingl A."/>
            <person name="Woyke T."/>
            <person name="Ryan C.M."/>
            <person name="Banfield J.F."/>
        </authorList>
    </citation>
    <scope>NUCLEOTIDE SEQUENCE [LARGE SCALE GENOMIC DNA]</scope>
</reference>
<dbReference type="EMBL" id="PFPK01000039">
    <property type="protein sequence ID" value="PIZ94554.1"/>
    <property type="molecule type" value="Genomic_DNA"/>
</dbReference>
<evidence type="ECO:0000256" key="1">
    <source>
        <dbReference type="SAM" id="MobiDB-lite"/>
    </source>
</evidence>
<name>A0A2M7V7D2_9BACT</name>
<dbReference type="Proteomes" id="UP000228568">
    <property type="component" value="Unassembled WGS sequence"/>
</dbReference>
<evidence type="ECO:0000313" key="2">
    <source>
        <dbReference type="EMBL" id="PIZ94554.1"/>
    </source>
</evidence>
<gene>
    <name evidence="2" type="ORF">COX81_03175</name>
</gene>
<feature type="region of interest" description="Disordered" evidence="1">
    <location>
        <begin position="77"/>
        <end position="97"/>
    </location>
</feature>
<dbReference type="AlphaFoldDB" id="A0A2M7V7D2"/>
<sequence>MSMETEKGLREKSLENEPKFESREGGEGEKDPELQAAASLERADYLVKEVKNNKQQMQNILLHIGQVTQAIRQLRQQLQLSDDGSHSSSVKQDHDRVTELKEQIRGYQDELLKMRGDLIREEMEQLKEGVGVGMSSGELEKLAEKNVDEMISEVLGE</sequence>
<evidence type="ECO:0000313" key="3">
    <source>
        <dbReference type="Proteomes" id="UP000228568"/>
    </source>
</evidence>
<accession>A0A2M7V7D2</accession>
<protein>
    <submittedName>
        <fullName evidence="2">Uncharacterized protein</fullName>
    </submittedName>
</protein>
<feature type="region of interest" description="Disordered" evidence="1">
    <location>
        <begin position="1"/>
        <end position="35"/>
    </location>
</feature>
<feature type="compositionally biased region" description="Basic and acidic residues" evidence="1">
    <location>
        <begin position="1"/>
        <end position="33"/>
    </location>
</feature>